<dbReference type="SUPFAM" id="SSF51735">
    <property type="entry name" value="NAD(P)-binding Rossmann-fold domains"/>
    <property type="match status" value="1"/>
</dbReference>
<evidence type="ECO:0000313" key="2">
    <source>
        <dbReference type="EMBL" id="KXZ50464.1"/>
    </source>
</evidence>
<dbReference type="SMART" id="SM00829">
    <property type="entry name" value="PKS_ER"/>
    <property type="match status" value="1"/>
</dbReference>
<dbReference type="GO" id="GO:0005739">
    <property type="term" value="C:mitochondrion"/>
    <property type="evidence" value="ECO:0007669"/>
    <property type="project" value="TreeGrafter"/>
</dbReference>
<dbReference type="Gene3D" id="3.40.50.720">
    <property type="entry name" value="NAD(P)-binding Rossmann-like Domain"/>
    <property type="match status" value="1"/>
</dbReference>
<evidence type="ECO:0000313" key="3">
    <source>
        <dbReference type="Proteomes" id="UP000075714"/>
    </source>
</evidence>
<dbReference type="Pfam" id="PF00107">
    <property type="entry name" value="ADH_zinc_N"/>
    <property type="match status" value="1"/>
</dbReference>
<comment type="caution">
    <text evidence="2">The sequence shown here is derived from an EMBL/GenBank/DDBJ whole genome shotgun (WGS) entry which is preliminary data.</text>
</comment>
<gene>
    <name evidence="2" type="ORF">GPECTOR_16g638</name>
</gene>
<protein>
    <recommendedName>
        <fullName evidence="1">Enoyl reductase (ER) domain-containing protein</fullName>
    </recommendedName>
</protein>
<evidence type="ECO:0000259" key="1">
    <source>
        <dbReference type="SMART" id="SM00829"/>
    </source>
</evidence>
<name>A0A150GKZ6_GONPE</name>
<sequence>MQDFPLGAEGAGVVVAVGPGGAGSLTVGQAVAFNGASAFSEFVTLTRGSVVTPIPPGLGGAEAVALILSGVTACAALEVTAAIQPGEAVAVTAAAGGTGHLATQIAALQGCTVVALVGGPRKADAAEALGAQHVIDYSRQDVQSSLRRLFPGGLDVVYEGVGGHLREALLDCLGPMGRLLQGVEGVADAVDYMLRGQHVGKVVIEL</sequence>
<dbReference type="EMBL" id="LSYV01000017">
    <property type="protein sequence ID" value="KXZ50464.1"/>
    <property type="molecule type" value="Genomic_DNA"/>
</dbReference>
<dbReference type="PANTHER" id="PTHR43677:SF3">
    <property type="entry name" value="PROSTAGLANDIN REDUCTASE 3"/>
    <property type="match status" value="1"/>
</dbReference>
<dbReference type="Gene3D" id="3.90.180.10">
    <property type="entry name" value="Medium-chain alcohol dehydrogenases, catalytic domain"/>
    <property type="match status" value="1"/>
</dbReference>
<dbReference type="GO" id="GO:0016491">
    <property type="term" value="F:oxidoreductase activity"/>
    <property type="evidence" value="ECO:0007669"/>
    <property type="project" value="InterPro"/>
</dbReference>
<dbReference type="AlphaFoldDB" id="A0A150GKZ6"/>
<accession>A0A150GKZ6</accession>
<feature type="domain" description="Enoyl reductase (ER)" evidence="1">
    <location>
        <begin position="2"/>
        <end position="204"/>
    </location>
</feature>
<dbReference type="PANTHER" id="PTHR43677">
    <property type="entry name" value="SHORT-CHAIN DEHYDROGENASE/REDUCTASE"/>
    <property type="match status" value="1"/>
</dbReference>
<organism evidence="2 3">
    <name type="scientific">Gonium pectorale</name>
    <name type="common">Green alga</name>
    <dbReference type="NCBI Taxonomy" id="33097"/>
    <lineage>
        <taxon>Eukaryota</taxon>
        <taxon>Viridiplantae</taxon>
        <taxon>Chlorophyta</taxon>
        <taxon>core chlorophytes</taxon>
        <taxon>Chlorophyceae</taxon>
        <taxon>CS clade</taxon>
        <taxon>Chlamydomonadales</taxon>
        <taxon>Volvocaceae</taxon>
        <taxon>Gonium</taxon>
    </lineage>
</organism>
<dbReference type="InterPro" id="IPR020843">
    <property type="entry name" value="ER"/>
</dbReference>
<dbReference type="InterPro" id="IPR051397">
    <property type="entry name" value="Zn-ADH-like_protein"/>
</dbReference>
<dbReference type="Proteomes" id="UP000075714">
    <property type="component" value="Unassembled WGS sequence"/>
</dbReference>
<dbReference type="SUPFAM" id="SSF50129">
    <property type="entry name" value="GroES-like"/>
    <property type="match status" value="1"/>
</dbReference>
<dbReference type="OrthoDB" id="48317at2759"/>
<proteinExistence type="predicted"/>
<dbReference type="InterPro" id="IPR013149">
    <property type="entry name" value="ADH-like_C"/>
</dbReference>
<dbReference type="InterPro" id="IPR011032">
    <property type="entry name" value="GroES-like_sf"/>
</dbReference>
<keyword evidence="3" id="KW-1185">Reference proteome</keyword>
<reference evidence="3" key="1">
    <citation type="journal article" date="2016" name="Nat. Commun.">
        <title>The Gonium pectorale genome demonstrates co-option of cell cycle regulation during the evolution of multicellularity.</title>
        <authorList>
            <person name="Hanschen E.R."/>
            <person name="Marriage T.N."/>
            <person name="Ferris P.J."/>
            <person name="Hamaji T."/>
            <person name="Toyoda A."/>
            <person name="Fujiyama A."/>
            <person name="Neme R."/>
            <person name="Noguchi H."/>
            <person name="Minakuchi Y."/>
            <person name="Suzuki M."/>
            <person name="Kawai-Toyooka H."/>
            <person name="Smith D.R."/>
            <person name="Sparks H."/>
            <person name="Anderson J."/>
            <person name="Bakaric R."/>
            <person name="Luria V."/>
            <person name="Karger A."/>
            <person name="Kirschner M.W."/>
            <person name="Durand P.M."/>
            <person name="Michod R.E."/>
            <person name="Nozaki H."/>
            <person name="Olson B.J."/>
        </authorList>
    </citation>
    <scope>NUCLEOTIDE SEQUENCE [LARGE SCALE GENOMIC DNA]</scope>
    <source>
        <strain evidence="3">NIES-2863</strain>
    </source>
</reference>
<dbReference type="InterPro" id="IPR036291">
    <property type="entry name" value="NAD(P)-bd_dom_sf"/>
</dbReference>